<name>A0AAN4ZGF9_9BILA</name>
<dbReference type="AlphaFoldDB" id="A0AAN4ZGF9"/>
<organism evidence="2 3">
    <name type="scientific">Pristionchus mayeri</name>
    <dbReference type="NCBI Taxonomy" id="1317129"/>
    <lineage>
        <taxon>Eukaryota</taxon>
        <taxon>Metazoa</taxon>
        <taxon>Ecdysozoa</taxon>
        <taxon>Nematoda</taxon>
        <taxon>Chromadorea</taxon>
        <taxon>Rhabditida</taxon>
        <taxon>Rhabditina</taxon>
        <taxon>Diplogasteromorpha</taxon>
        <taxon>Diplogasteroidea</taxon>
        <taxon>Neodiplogasteridae</taxon>
        <taxon>Pristionchus</taxon>
    </lineage>
</organism>
<dbReference type="Proteomes" id="UP001328107">
    <property type="component" value="Unassembled WGS sequence"/>
</dbReference>
<feature type="transmembrane region" description="Helical" evidence="1">
    <location>
        <begin position="20"/>
        <end position="42"/>
    </location>
</feature>
<keyword evidence="1" id="KW-1133">Transmembrane helix</keyword>
<feature type="non-terminal residue" evidence="2">
    <location>
        <position position="1"/>
    </location>
</feature>
<evidence type="ECO:0000256" key="1">
    <source>
        <dbReference type="SAM" id="Phobius"/>
    </source>
</evidence>
<proteinExistence type="predicted"/>
<keyword evidence="1" id="KW-0812">Transmembrane</keyword>
<sequence length="84" mass="9710">LARSFRIFQLNITFLNSLFAILQISFHDFAFFGVASDFYMVIDQKLSELILNAIILVYGTTFFHLLVGANQMTAVMFPFKHREV</sequence>
<feature type="non-terminal residue" evidence="2">
    <location>
        <position position="84"/>
    </location>
</feature>
<accession>A0AAN4ZGF9</accession>
<evidence type="ECO:0000313" key="2">
    <source>
        <dbReference type="EMBL" id="GMR39489.1"/>
    </source>
</evidence>
<comment type="caution">
    <text evidence="2">The sequence shown here is derived from an EMBL/GenBank/DDBJ whole genome shotgun (WGS) entry which is preliminary data.</text>
</comment>
<reference evidence="3" key="1">
    <citation type="submission" date="2022-10" db="EMBL/GenBank/DDBJ databases">
        <title>Genome assembly of Pristionchus species.</title>
        <authorList>
            <person name="Yoshida K."/>
            <person name="Sommer R.J."/>
        </authorList>
    </citation>
    <scope>NUCLEOTIDE SEQUENCE [LARGE SCALE GENOMIC DNA]</scope>
    <source>
        <strain evidence="3">RS5460</strain>
    </source>
</reference>
<feature type="transmembrane region" description="Helical" evidence="1">
    <location>
        <begin position="49"/>
        <end position="69"/>
    </location>
</feature>
<protein>
    <submittedName>
        <fullName evidence="2">Uncharacterized protein</fullName>
    </submittedName>
</protein>
<gene>
    <name evidence="2" type="ORF">PMAYCL1PPCAC_09684</name>
</gene>
<keyword evidence="3" id="KW-1185">Reference proteome</keyword>
<dbReference type="EMBL" id="BTRK01000002">
    <property type="protein sequence ID" value="GMR39489.1"/>
    <property type="molecule type" value="Genomic_DNA"/>
</dbReference>
<evidence type="ECO:0000313" key="3">
    <source>
        <dbReference type="Proteomes" id="UP001328107"/>
    </source>
</evidence>
<keyword evidence="1" id="KW-0472">Membrane</keyword>